<reference evidence="9 10" key="1">
    <citation type="submission" date="2019-03" db="EMBL/GenBank/DDBJ databases">
        <title>Draft genome sequences of novel Actinobacteria.</title>
        <authorList>
            <person name="Sahin N."/>
            <person name="Ay H."/>
            <person name="Saygin H."/>
        </authorList>
    </citation>
    <scope>NUCLEOTIDE SEQUENCE [LARGE SCALE GENOMIC DNA]</scope>
    <source>
        <strain evidence="9 10">DSM 41900</strain>
    </source>
</reference>
<keyword evidence="10" id="KW-1185">Reference proteome</keyword>
<dbReference type="AlphaFoldDB" id="A0A4R4TIF5"/>
<dbReference type="PANTHER" id="PTHR43289">
    <property type="entry name" value="MITOGEN-ACTIVATED PROTEIN KINASE KINASE KINASE 20-RELATED"/>
    <property type="match status" value="1"/>
</dbReference>
<evidence type="ECO:0000256" key="4">
    <source>
        <dbReference type="ARBA" id="ARBA00022840"/>
    </source>
</evidence>
<dbReference type="SMART" id="SM00220">
    <property type="entry name" value="S_TKc"/>
    <property type="match status" value="1"/>
</dbReference>
<protein>
    <submittedName>
        <fullName evidence="9">DUF4328 domain-containing protein</fullName>
    </submittedName>
</protein>
<keyword evidence="7" id="KW-1133">Transmembrane helix</keyword>
<feature type="transmembrane region" description="Helical" evidence="7">
    <location>
        <begin position="515"/>
        <end position="535"/>
    </location>
</feature>
<evidence type="ECO:0000256" key="6">
    <source>
        <dbReference type="SAM" id="MobiDB-lite"/>
    </source>
</evidence>
<keyword evidence="4 5" id="KW-0067">ATP-binding</keyword>
<dbReference type="Pfam" id="PF14219">
    <property type="entry name" value="DUF4328"/>
    <property type="match status" value="1"/>
</dbReference>
<proteinExistence type="predicted"/>
<dbReference type="InterPro" id="IPR000719">
    <property type="entry name" value="Prot_kinase_dom"/>
</dbReference>
<dbReference type="SUPFAM" id="SSF56112">
    <property type="entry name" value="Protein kinase-like (PK-like)"/>
    <property type="match status" value="1"/>
</dbReference>
<keyword evidence="3" id="KW-0418">Kinase</keyword>
<dbReference type="OrthoDB" id="9762169at2"/>
<dbReference type="PROSITE" id="PS00107">
    <property type="entry name" value="PROTEIN_KINASE_ATP"/>
    <property type="match status" value="1"/>
</dbReference>
<evidence type="ECO:0000259" key="8">
    <source>
        <dbReference type="PROSITE" id="PS50011"/>
    </source>
</evidence>
<dbReference type="InterPro" id="IPR011009">
    <property type="entry name" value="Kinase-like_dom_sf"/>
</dbReference>
<evidence type="ECO:0000256" key="2">
    <source>
        <dbReference type="ARBA" id="ARBA00022741"/>
    </source>
</evidence>
<dbReference type="GO" id="GO:0004674">
    <property type="term" value="F:protein serine/threonine kinase activity"/>
    <property type="evidence" value="ECO:0007669"/>
    <property type="project" value="TreeGrafter"/>
</dbReference>
<dbReference type="RefSeq" id="WP_132817680.1">
    <property type="nucleotide sequence ID" value="NZ_SMKI01000083.1"/>
</dbReference>
<dbReference type="CDD" id="cd14014">
    <property type="entry name" value="STKc_PknB_like"/>
    <property type="match status" value="1"/>
</dbReference>
<comment type="caution">
    <text evidence="9">The sequence shown here is derived from an EMBL/GenBank/DDBJ whole genome shotgun (WGS) entry which is preliminary data.</text>
</comment>
<dbReference type="InterPro" id="IPR025565">
    <property type="entry name" value="DUF4328"/>
</dbReference>
<feature type="compositionally biased region" description="Low complexity" evidence="6">
    <location>
        <begin position="338"/>
        <end position="352"/>
    </location>
</feature>
<sequence>MEVLRGEDPDRIGDFRLLGRLGEGGMGVVYLARTPRGRMVAVKTIRPELASAPDFRRRFAREIAAAQRVGGQWTATVLAAAPDAEPPWVATAYVAGPTLHQVVAEHGPLPERSVRALTSGLSHALSDIHAAGLVHRDLKPSNVMVTVGGPRVIDFGVVRALDASAAGGLTATGAVIGSLGFMSPEQIRGERLTEASDVFSLGTVLAFAASGRTPFDVPGNQPHAVMYRVVHEPPDLADVPTPLRELVRACLAKDPAARPTPAELLEAEEAEGRPPGPWLPPDVLARLGEEAVRLLDAEDPLTRATEPAVPAPPTRVDAGASLAEAPTESAPSPSGSRTALVTAPVTASATAPADDDIAGPPPSLAQDRRRLSRERVGGPVGLHWLLGLLAVLSVVAAALQLVSRQAHESGYYGLSEWDRGDYALPLVLLVSDIVYAVQILVTALLTAYWVVWFRRLRARAETLAPGRLRYSPSAAVWAWFVPGVNLVVPHQIANDIWHAASPEARPRGFAAAGALHAWWAGFTAALLALGFRLIPPRTPWALDYRSELDFPAANAVLAAHLVTAAAVIPAIILVRRLSATGFDNRAAAV</sequence>
<feature type="transmembrane region" description="Helical" evidence="7">
    <location>
        <begin position="555"/>
        <end position="574"/>
    </location>
</feature>
<dbReference type="Gene3D" id="1.10.510.10">
    <property type="entry name" value="Transferase(Phosphotransferase) domain 1"/>
    <property type="match status" value="1"/>
</dbReference>
<evidence type="ECO:0000256" key="3">
    <source>
        <dbReference type="ARBA" id="ARBA00022777"/>
    </source>
</evidence>
<dbReference type="Proteomes" id="UP000295345">
    <property type="component" value="Unassembled WGS sequence"/>
</dbReference>
<organism evidence="9 10">
    <name type="scientific">Streptomyces hainanensis</name>
    <dbReference type="NCBI Taxonomy" id="402648"/>
    <lineage>
        <taxon>Bacteria</taxon>
        <taxon>Bacillati</taxon>
        <taxon>Actinomycetota</taxon>
        <taxon>Actinomycetes</taxon>
        <taxon>Kitasatosporales</taxon>
        <taxon>Streptomycetaceae</taxon>
        <taxon>Streptomyces</taxon>
    </lineage>
</organism>
<evidence type="ECO:0000256" key="5">
    <source>
        <dbReference type="PROSITE-ProRule" id="PRU10141"/>
    </source>
</evidence>
<dbReference type="PROSITE" id="PS50011">
    <property type="entry name" value="PROTEIN_KINASE_DOM"/>
    <property type="match status" value="1"/>
</dbReference>
<evidence type="ECO:0000256" key="1">
    <source>
        <dbReference type="ARBA" id="ARBA00022679"/>
    </source>
</evidence>
<feature type="binding site" evidence="5">
    <location>
        <position position="43"/>
    </location>
    <ligand>
        <name>ATP</name>
        <dbReference type="ChEBI" id="CHEBI:30616"/>
    </ligand>
</feature>
<feature type="transmembrane region" description="Helical" evidence="7">
    <location>
        <begin position="422"/>
        <end position="451"/>
    </location>
</feature>
<dbReference type="Pfam" id="PF00069">
    <property type="entry name" value="Pkinase"/>
    <property type="match status" value="1"/>
</dbReference>
<keyword evidence="2 5" id="KW-0547">Nucleotide-binding</keyword>
<dbReference type="GO" id="GO:0005524">
    <property type="term" value="F:ATP binding"/>
    <property type="evidence" value="ECO:0007669"/>
    <property type="project" value="UniProtKB-UniRule"/>
</dbReference>
<feature type="domain" description="Protein kinase" evidence="8">
    <location>
        <begin position="15"/>
        <end position="279"/>
    </location>
</feature>
<name>A0A4R4TIF5_9ACTN</name>
<dbReference type="PROSITE" id="PS00108">
    <property type="entry name" value="PROTEIN_KINASE_ST"/>
    <property type="match status" value="1"/>
</dbReference>
<dbReference type="InterPro" id="IPR017441">
    <property type="entry name" value="Protein_kinase_ATP_BS"/>
</dbReference>
<evidence type="ECO:0000313" key="9">
    <source>
        <dbReference type="EMBL" id="TDC76166.1"/>
    </source>
</evidence>
<dbReference type="InterPro" id="IPR008271">
    <property type="entry name" value="Ser/Thr_kinase_AS"/>
</dbReference>
<dbReference type="Gene3D" id="3.30.200.20">
    <property type="entry name" value="Phosphorylase Kinase, domain 1"/>
    <property type="match status" value="1"/>
</dbReference>
<keyword evidence="7" id="KW-0812">Transmembrane</keyword>
<evidence type="ECO:0000313" key="10">
    <source>
        <dbReference type="Proteomes" id="UP000295345"/>
    </source>
</evidence>
<feature type="transmembrane region" description="Helical" evidence="7">
    <location>
        <begin position="380"/>
        <end position="402"/>
    </location>
</feature>
<feature type="region of interest" description="Disordered" evidence="6">
    <location>
        <begin position="297"/>
        <end position="369"/>
    </location>
</feature>
<evidence type="ECO:0000256" key="7">
    <source>
        <dbReference type="SAM" id="Phobius"/>
    </source>
</evidence>
<accession>A0A4R4TIF5</accession>
<dbReference type="EMBL" id="SMKI01000083">
    <property type="protein sequence ID" value="TDC76166.1"/>
    <property type="molecule type" value="Genomic_DNA"/>
</dbReference>
<keyword evidence="7" id="KW-0472">Membrane</keyword>
<gene>
    <name evidence="9" type="ORF">E1283_10495</name>
</gene>
<dbReference type="PANTHER" id="PTHR43289:SF34">
    <property type="entry name" value="SERINE_THREONINE-PROTEIN KINASE YBDM-RELATED"/>
    <property type="match status" value="1"/>
</dbReference>
<keyword evidence="1" id="KW-0808">Transferase</keyword>